<dbReference type="RefSeq" id="WP_346752130.1">
    <property type="nucleotide sequence ID" value="NZ_JAUJEA010000004.1"/>
</dbReference>
<dbReference type="Pfam" id="PF04542">
    <property type="entry name" value="Sigma70_r2"/>
    <property type="match status" value="1"/>
</dbReference>
<dbReference type="SUPFAM" id="SSF88946">
    <property type="entry name" value="Sigma2 domain of RNA polymerase sigma factors"/>
    <property type="match status" value="1"/>
</dbReference>
<name>A0ABT8KMZ3_9BACT</name>
<accession>A0ABT8KMZ3</accession>
<evidence type="ECO:0000313" key="7">
    <source>
        <dbReference type="EMBL" id="MDN5202104.1"/>
    </source>
</evidence>
<dbReference type="Proteomes" id="UP001172082">
    <property type="component" value="Unassembled WGS sequence"/>
</dbReference>
<dbReference type="EMBL" id="JAUJEA010000004">
    <property type="protein sequence ID" value="MDN5202104.1"/>
    <property type="molecule type" value="Genomic_DNA"/>
</dbReference>
<gene>
    <name evidence="7" type="ORF">QQ008_12040</name>
</gene>
<feature type="domain" description="RNA polymerase sigma-70 region 2" evidence="5">
    <location>
        <begin position="29"/>
        <end position="94"/>
    </location>
</feature>
<dbReference type="PANTHER" id="PTHR43133:SF46">
    <property type="entry name" value="RNA POLYMERASE SIGMA-70 FACTOR ECF SUBFAMILY"/>
    <property type="match status" value="1"/>
</dbReference>
<dbReference type="NCBIfam" id="TIGR02937">
    <property type="entry name" value="sigma70-ECF"/>
    <property type="match status" value="1"/>
</dbReference>
<comment type="caution">
    <text evidence="7">The sequence shown here is derived from an EMBL/GenBank/DDBJ whole genome shotgun (WGS) entry which is preliminary data.</text>
</comment>
<feature type="domain" description="RNA polymerase sigma factor 70 region 4 type 2" evidence="6">
    <location>
        <begin position="131"/>
        <end position="182"/>
    </location>
</feature>
<dbReference type="PANTHER" id="PTHR43133">
    <property type="entry name" value="RNA POLYMERASE ECF-TYPE SIGMA FACTO"/>
    <property type="match status" value="1"/>
</dbReference>
<evidence type="ECO:0000256" key="4">
    <source>
        <dbReference type="ARBA" id="ARBA00023163"/>
    </source>
</evidence>
<dbReference type="Pfam" id="PF08281">
    <property type="entry name" value="Sigma70_r4_2"/>
    <property type="match status" value="1"/>
</dbReference>
<organism evidence="7 8">
    <name type="scientific">Splendidivirga corallicola</name>
    <dbReference type="NCBI Taxonomy" id="3051826"/>
    <lineage>
        <taxon>Bacteria</taxon>
        <taxon>Pseudomonadati</taxon>
        <taxon>Bacteroidota</taxon>
        <taxon>Cytophagia</taxon>
        <taxon>Cytophagales</taxon>
        <taxon>Splendidivirgaceae</taxon>
        <taxon>Splendidivirga</taxon>
    </lineage>
</organism>
<dbReference type="InterPro" id="IPR039425">
    <property type="entry name" value="RNA_pol_sigma-70-like"/>
</dbReference>
<dbReference type="InterPro" id="IPR036388">
    <property type="entry name" value="WH-like_DNA-bd_sf"/>
</dbReference>
<keyword evidence="2" id="KW-0805">Transcription regulation</keyword>
<keyword evidence="8" id="KW-1185">Reference proteome</keyword>
<dbReference type="InterPro" id="IPR007627">
    <property type="entry name" value="RNA_pol_sigma70_r2"/>
</dbReference>
<dbReference type="Gene3D" id="1.10.1740.10">
    <property type="match status" value="1"/>
</dbReference>
<keyword evidence="3" id="KW-0731">Sigma factor</keyword>
<protein>
    <submittedName>
        <fullName evidence="7">Sigma-70 family RNA polymerase sigma factor</fullName>
    </submittedName>
</protein>
<dbReference type="InterPro" id="IPR013324">
    <property type="entry name" value="RNA_pol_sigma_r3/r4-like"/>
</dbReference>
<keyword evidence="4" id="KW-0804">Transcription</keyword>
<dbReference type="InterPro" id="IPR013249">
    <property type="entry name" value="RNA_pol_sigma70_r4_t2"/>
</dbReference>
<dbReference type="SUPFAM" id="SSF88659">
    <property type="entry name" value="Sigma3 and sigma4 domains of RNA polymerase sigma factors"/>
    <property type="match status" value="1"/>
</dbReference>
<dbReference type="CDD" id="cd06171">
    <property type="entry name" value="Sigma70_r4"/>
    <property type="match status" value="1"/>
</dbReference>
<evidence type="ECO:0000313" key="8">
    <source>
        <dbReference type="Proteomes" id="UP001172082"/>
    </source>
</evidence>
<dbReference type="Gene3D" id="1.10.10.10">
    <property type="entry name" value="Winged helix-like DNA-binding domain superfamily/Winged helix DNA-binding domain"/>
    <property type="match status" value="1"/>
</dbReference>
<evidence type="ECO:0000259" key="6">
    <source>
        <dbReference type="Pfam" id="PF08281"/>
    </source>
</evidence>
<evidence type="ECO:0000256" key="3">
    <source>
        <dbReference type="ARBA" id="ARBA00023082"/>
    </source>
</evidence>
<comment type="similarity">
    <text evidence="1">Belongs to the sigma-70 factor family. ECF subfamily.</text>
</comment>
<proteinExistence type="inferred from homology"/>
<dbReference type="InterPro" id="IPR014284">
    <property type="entry name" value="RNA_pol_sigma-70_dom"/>
</dbReference>
<evidence type="ECO:0000256" key="1">
    <source>
        <dbReference type="ARBA" id="ARBA00010641"/>
    </source>
</evidence>
<reference evidence="7" key="1">
    <citation type="submission" date="2023-06" db="EMBL/GenBank/DDBJ databases">
        <title>Genomic of Parafulvivirga corallium.</title>
        <authorList>
            <person name="Wang G."/>
        </authorList>
    </citation>
    <scope>NUCLEOTIDE SEQUENCE</scope>
    <source>
        <strain evidence="7">BMA10</strain>
    </source>
</reference>
<sequence length="205" mass="24433">MIKARFSDQDDLTIWKSFKGGNREAFAYMYDKHVKLLFLYGKKISDDIDLIEDCIHDTFVEIWTSRSQLSETDSIKRYLFKILRRKITKAVQSKYKTQNVGNQHDLKRIVDELTKEESMIRQDVNAERYVIVRESLRLLTNRQREILYLRYFEGLDYEEIADIIDINLQSAKNIVHRALVKIREQLSKEKISKLLIFLLFVLSSF</sequence>
<evidence type="ECO:0000256" key="2">
    <source>
        <dbReference type="ARBA" id="ARBA00023015"/>
    </source>
</evidence>
<dbReference type="InterPro" id="IPR013325">
    <property type="entry name" value="RNA_pol_sigma_r2"/>
</dbReference>
<evidence type="ECO:0000259" key="5">
    <source>
        <dbReference type="Pfam" id="PF04542"/>
    </source>
</evidence>